<dbReference type="AlphaFoldDB" id="A0A9X1LZK0"/>
<keyword evidence="2" id="KW-0808">Transferase</keyword>
<dbReference type="GO" id="GO:0008641">
    <property type="term" value="F:ubiquitin-like modifier activating enzyme activity"/>
    <property type="evidence" value="ECO:0007669"/>
    <property type="project" value="InterPro"/>
</dbReference>
<comment type="caution">
    <text evidence="2">The sequence shown here is derived from an EMBL/GenBank/DDBJ whole genome shotgun (WGS) entry which is preliminary data.</text>
</comment>
<dbReference type="GO" id="GO:0016779">
    <property type="term" value="F:nucleotidyltransferase activity"/>
    <property type="evidence" value="ECO:0007669"/>
    <property type="project" value="UniProtKB-KW"/>
</dbReference>
<dbReference type="InterPro" id="IPR035985">
    <property type="entry name" value="Ubiquitin-activating_enz"/>
</dbReference>
<keyword evidence="2" id="KW-0548">Nucleotidyltransferase</keyword>
<reference evidence="2" key="1">
    <citation type="submission" date="2021-10" db="EMBL/GenBank/DDBJ databases">
        <title>Novel species in genus Arthrobacter.</title>
        <authorList>
            <person name="Liu Y."/>
        </authorList>
    </citation>
    <scope>NUCLEOTIDE SEQUENCE</scope>
    <source>
        <strain evidence="2">Zg-Y809</strain>
    </source>
</reference>
<accession>A0A9X1LZK0</accession>
<dbReference type="InterPro" id="IPR000594">
    <property type="entry name" value="ThiF_NAD_FAD-bd"/>
</dbReference>
<evidence type="ECO:0000259" key="1">
    <source>
        <dbReference type="Pfam" id="PF00899"/>
    </source>
</evidence>
<proteinExistence type="predicted"/>
<organism evidence="2 3">
    <name type="scientific">Arthrobacter gengyunqii</name>
    <dbReference type="NCBI Taxonomy" id="2886940"/>
    <lineage>
        <taxon>Bacteria</taxon>
        <taxon>Bacillati</taxon>
        <taxon>Actinomycetota</taxon>
        <taxon>Actinomycetes</taxon>
        <taxon>Micrococcales</taxon>
        <taxon>Micrococcaceae</taxon>
        <taxon>Arthrobacter</taxon>
    </lineage>
</organism>
<dbReference type="Pfam" id="PF00899">
    <property type="entry name" value="ThiF"/>
    <property type="match status" value="1"/>
</dbReference>
<gene>
    <name evidence="2" type="ORF">LJ751_01295</name>
</gene>
<sequence>MRINPGLHVLALSGSARQYGLGPAALVLRGLQQTDLAFLAALREGLPDGMEAAEGHRHHVPAQRAHALLQALAPVLLPFPDAAGTAEPAVPALRLERLSRDSDRLSAAYGLNGSVILRRRSRCAVEVNGLGRTGSLLAQALAGAGVGTLVLSDPGVVLPSDVGPGYPLTDQGMRRAQAVKRHVYRLDPTVQVLLATGADGSGPKRAHLDLAVWVGTPSLAGRTAGAPASEHPHLAVTVQETGVDVGPLVVPGLTPCLECLDRQLADGNSTWYSAADALGRRQIEAAPAGEETSGAVAAAGVAAGQVLAFLDGVVQPATWSAVLVLRAADGYAGLKKLAFHPDCGCRLQQRGSPAQAS</sequence>
<dbReference type="Gene3D" id="3.40.50.720">
    <property type="entry name" value="NAD(P)-binding Rossmann-like Domain"/>
    <property type="match status" value="1"/>
</dbReference>
<evidence type="ECO:0000313" key="3">
    <source>
        <dbReference type="Proteomes" id="UP001139264"/>
    </source>
</evidence>
<dbReference type="Proteomes" id="UP001139264">
    <property type="component" value="Unassembled WGS sequence"/>
</dbReference>
<feature type="domain" description="THIF-type NAD/FAD binding fold" evidence="1">
    <location>
        <begin position="121"/>
        <end position="192"/>
    </location>
</feature>
<evidence type="ECO:0000313" key="2">
    <source>
        <dbReference type="EMBL" id="MCC3267997.1"/>
    </source>
</evidence>
<dbReference type="SUPFAM" id="SSF69572">
    <property type="entry name" value="Activating enzymes of the ubiquitin-like proteins"/>
    <property type="match status" value="1"/>
</dbReference>
<protein>
    <submittedName>
        <fullName evidence="2">ThiF family adenylyltransferase</fullName>
    </submittedName>
</protein>
<dbReference type="RefSeq" id="WP_227906443.1">
    <property type="nucleotide sequence ID" value="NZ_CP095461.1"/>
</dbReference>
<name>A0A9X1LZK0_9MICC</name>
<dbReference type="EMBL" id="JAJFZP010000003">
    <property type="protein sequence ID" value="MCC3267997.1"/>
    <property type="molecule type" value="Genomic_DNA"/>
</dbReference>